<sequence>MISYCGTAPSPGEWIGRWNFDPLLLLALALCAAFALRTKHPQLALGGVAILALAFVSPLCALSVALFSARALHHILLVAVAAPLIALALPSRHVQGLGVPLLAATATLWLWHVPSFYDRALMDSPTYWLMQASLFSTALWFWRALFSAPAVPATLAAILAMVQMGMLGALLTFATQRLYEAHVGTTLQWGLDQLADQQLAGLIMWAPGIIPYAIIAGLIGRRLWTRAEMAA</sequence>
<dbReference type="EMBL" id="JAVDWV010000027">
    <property type="protein sequence ID" value="MDR7157053.1"/>
    <property type="molecule type" value="Genomic_DNA"/>
</dbReference>
<protein>
    <submittedName>
        <fullName evidence="7">Membrane protein</fullName>
    </submittedName>
</protein>
<name>A0ABU1X639_SPHXE</name>
<evidence type="ECO:0000256" key="2">
    <source>
        <dbReference type="ARBA" id="ARBA00022475"/>
    </source>
</evidence>
<evidence type="ECO:0000256" key="6">
    <source>
        <dbReference type="SAM" id="Phobius"/>
    </source>
</evidence>
<keyword evidence="8" id="KW-1185">Reference proteome</keyword>
<feature type="transmembrane region" description="Helical" evidence="6">
    <location>
        <begin position="43"/>
        <end position="65"/>
    </location>
</feature>
<feature type="transmembrane region" description="Helical" evidence="6">
    <location>
        <begin position="199"/>
        <end position="219"/>
    </location>
</feature>
<feature type="transmembrane region" description="Helical" evidence="6">
    <location>
        <begin position="71"/>
        <end position="89"/>
    </location>
</feature>
<evidence type="ECO:0000256" key="1">
    <source>
        <dbReference type="ARBA" id="ARBA00004651"/>
    </source>
</evidence>
<dbReference type="Proteomes" id="UP001267638">
    <property type="component" value="Unassembled WGS sequence"/>
</dbReference>
<organism evidence="7 8">
    <name type="scientific">Sphingobium xenophagum</name>
    <dbReference type="NCBI Taxonomy" id="121428"/>
    <lineage>
        <taxon>Bacteria</taxon>
        <taxon>Pseudomonadati</taxon>
        <taxon>Pseudomonadota</taxon>
        <taxon>Alphaproteobacteria</taxon>
        <taxon>Sphingomonadales</taxon>
        <taxon>Sphingomonadaceae</taxon>
        <taxon>Sphingobium</taxon>
    </lineage>
</organism>
<accession>A0ABU1X639</accession>
<gene>
    <name evidence="7" type="ORF">J2W40_003900</name>
</gene>
<feature type="transmembrane region" description="Helical" evidence="6">
    <location>
        <begin position="96"/>
        <end position="113"/>
    </location>
</feature>
<dbReference type="InterPro" id="IPR019108">
    <property type="entry name" value="Caa3_assmbl_CtaG-rel"/>
</dbReference>
<proteinExistence type="predicted"/>
<comment type="subcellular location">
    <subcellularLocation>
        <location evidence="1">Cell membrane</location>
        <topology evidence="1">Multi-pass membrane protein</topology>
    </subcellularLocation>
</comment>
<keyword evidence="5 6" id="KW-0472">Membrane</keyword>
<evidence type="ECO:0000313" key="8">
    <source>
        <dbReference type="Proteomes" id="UP001267638"/>
    </source>
</evidence>
<feature type="transmembrane region" description="Helical" evidence="6">
    <location>
        <begin position="125"/>
        <end position="142"/>
    </location>
</feature>
<evidence type="ECO:0000313" key="7">
    <source>
        <dbReference type="EMBL" id="MDR7157053.1"/>
    </source>
</evidence>
<dbReference type="Pfam" id="PF09678">
    <property type="entry name" value="Caa3_CtaG"/>
    <property type="match status" value="1"/>
</dbReference>
<reference evidence="7 8" key="1">
    <citation type="submission" date="2023-07" db="EMBL/GenBank/DDBJ databases">
        <title>Sorghum-associated microbial communities from plants grown in Nebraska, USA.</title>
        <authorList>
            <person name="Schachtman D."/>
        </authorList>
    </citation>
    <scope>NUCLEOTIDE SEQUENCE [LARGE SCALE GENOMIC DNA]</scope>
    <source>
        <strain evidence="7 8">4256</strain>
    </source>
</reference>
<dbReference type="RefSeq" id="WP_310227587.1">
    <property type="nucleotide sequence ID" value="NZ_JAVDWV010000027.1"/>
</dbReference>
<keyword evidence="3 6" id="KW-0812">Transmembrane</keyword>
<keyword evidence="4 6" id="KW-1133">Transmembrane helix</keyword>
<evidence type="ECO:0000256" key="4">
    <source>
        <dbReference type="ARBA" id="ARBA00022989"/>
    </source>
</evidence>
<evidence type="ECO:0000256" key="3">
    <source>
        <dbReference type="ARBA" id="ARBA00022692"/>
    </source>
</evidence>
<feature type="transmembrane region" description="Helical" evidence="6">
    <location>
        <begin position="20"/>
        <end position="36"/>
    </location>
</feature>
<comment type="caution">
    <text evidence="7">The sequence shown here is derived from an EMBL/GenBank/DDBJ whole genome shotgun (WGS) entry which is preliminary data.</text>
</comment>
<keyword evidence="2" id="KW-1003">Cell membrane</keyword>
<evidence type="ECO:0000256" key="5">
    <source>
        <dbReference type="ARBA" id="ARBA00023136"/>
    </source>
</evidence>
<feature type="transmembrane region" description="Helical" evidence="6">
    <location>
        <begin position="154"/>
        <end position="179"/>
    </location>
</feature>